<keyword evidence="1" id="KW-0479">Metal-binding</keyword>
<keyword evidence="5" id="KW-0788">Thiol protease</keyword>
<evidence type="ECO:0000256" key="1">
    <source>
        <dbReference type="ARBA" id="ARBA00022723"/>
    </source>
</evidence>
<dbReference type="InterPro" id="IPR050164">
    <property type="entry name" value="Peptidase_C19"/>
</dbReference>
<dbReference type="PROSITE" id="PS00973">
    <property type="entry name" value="USP_2"/>
    <property type="match status" value="1"/>
</dbReference>
<evidence type="ECO:0000256" key="3">
    <source>
        <dbReference type="ARBA" id="ARBA00022833"/>
    </source>
</evidence>
<proteinExistence type="inferred from homology"/>
<sequence length="508" mass="57377">MSSKDSPPPLASSSSPPPRLCEVSFASIKPCAHLKQVFNSNAKDTVLRNYGLAVKVSNFNNISSFRMPRLKNKGSEKGKLDGARIMKLRSKALKCKECSECIGGTFMCVQCPHVGCRKRKHFVHHSKQHGHIFGIDGELGYLFCFSCGDYTTHPELESMRLKMSLKSPVSEETIDSNLVAKYSRSVNYKSTTGLRGFVNMGSTCFMSSVLQTFIHNPIIRDYFMTDGHLECPKNKDECITCALDEIFTEFYTSNKTCGFGPVSLLNAAWRANKSLAGYSEQDAHEFWQFMVEQLHQALSIQDTSNGKNHHYHHSNCSCILHKTFSSDLLSTITCDDCGNVTSTVDPCIDISLGITNSDDLMTCFRNFTKKEKLDIKYSCAKCHTRTNATKRLSIMKFPNTLAIQLKRFEHNAQSVKLEKFISFPMFMNMSEFSSSYSTTNRFDPELTYELFAVVCHIGSVNTGHYIVVVKNNQGQWFRFDDSVVTLLTVDQVSQLKAYLLFYIVHKMD</sequence>
<accession>A0A1E4RY67</accession>
<feature type="domain" description="USP" evidence="6">
    <location>
        <begin position="195"/>
        <end position="505"/>
    </location>
</feature>
<keyword evidence="5" id="KW-0645">Protease</keyword>
<dbReference type="Pfam" id="PF02148">
    <property type="entry name" value="zf-UBP"/>
    <property type="match status" value="1"/>
</dbReference>
<dbReference type="InterPro" id="IPR001607">
    <property type="entry name" value="Znf_UBP"/>
</dbReference>
<dbReference type="Gene3D" id="3.30.40.10">
    <property type="entry name" value="Zinc/RING finger domain, C3HC4 (zinc finger)"/>
    <property type="match status" value="1"/>
</dbReference>
<evidence type="ECO:0000259" key="6">
    <source>
        <dbReference type="PROSITE" id="PS50235"/>
    </source>
</evidence>
<keyword evidence="2 4" id="KW-0863">Zinc-finger</keyword>
<dbReference type="GO" id="GO:0006508">
    <property type="term" value="P:proteolysis"/>
    <property type="evidence" value="ECO:0007669"/>
    <property type="project" value="UniProtKB-KW"/>
</dbReference>
<dbReference type="Proteomes" id="UP000094389">
    <property type="component" value="Unassembled WGS sequence"/>
</dbReference>
<dbReference type="InterPro" id="IPR038765">
    <property type="entry name" value="Papain-like_cys_pep_sf"/>
</dbReference>
<keyword evidence="5" id="KW-0833">Ubl conjugation pathway</keyword>
<dbReference type="InterPro" id="IPR028889">
    <property type="entry name" value="USP"/>
</dbReference>
<dbReference type="GeneID" id="30990984"/>
<dbReference type="GO" id="GO:0005829">
    <property type="term" value="C:cytosol"/>
    <property type="evidence" value="ECO:0007669"/>
    <property type="project" value="TreeGrafter"/>
</dbReference>
<evidence type="ECO:0000256" key="4">
    <source>
        <dbReference type="PROSITE-ProRule" id="PRU00502"/>
    </source>
</evidence>
<reference evidence="8 9" key="1">
    <citation type="journal article" date="2016" name="Proc. Natl. Acad. Sci. U.S.A.">
        <title>Comparative genomics of biotechnologically important yeasts.</title>
        <authorList>
            <person name="Riley R."/>
            <person name="Haridas S."/>
            <person name="Wolfe K.H."/>
            <person name="Lopes M.R."/>
            <person name="Hittinger C.T."/>
            <person name="Goeker M."/>
            <person name="Salamov A.A."/>
            <person name="Wisecaver J.H."/>
            <person name="Long T.M."/>
            <person name="Calvey C.H."/>
            <person name="Aerts A.L."/>
            <person name="Barry K.W."/>
            <person name="Choi C."/>
            <person name="Clum A."/>
            <person name="Coughlan A.Y."/>
            <person name="Deshpande S."/>
            <person name="Douglass A.P."/>
            <person name="Hanson S.J."/>
            <person name="Klenk H.-P."/>
            <person name="LaButti K.M."/>
            <person name="Lapidus A."/>
            <person name="Lindquist E.A."/>
            <person name="Lipzen A.M."/>
            <person name="Meier-Kolthoff J.P."/>
            <person name="Ohm R.A."/>
            <person name="Otillar R.P."/>
            <person name="Pangilinan J.L."/>
            <person name="Peng Y."/>
            <person name="Rokas A."/>
            <person name="Rosa C.A."/>
            <person name="Scheuner C."/>
            <person name="Sibirny A.A."/>
            <person name="Slot J.C."/>
            <person name="Stielow J.B."/>
            <person name="Sun H."/>
            <person name="Kurtzman C.P."/>
            <person name="Blackwell M."/>
            <person name="Grigoriev I.V."/>
            <person name="Jeffries T.W."/>
        </authorList>
    </citation>
    <scope>NUCLEOTIDE SEQUENCE [LARGE SCALE GENOMIC DNA]</scope>
    <source>
        <strain evidence="9">ATCC 18201 / CBS 1600 / BCRC 20928 / JCM 3617 / NBRC 0987 / NRRL Y-1542</strain>
    </source>
</reference>
<name>A0A1E4RY67_CYBJN</name>
<protein>
    <recommendedName>
        <fullName evidence="5">Ubiquitin carboxyl-terminal hydrolase</fullName>
        <ecNumber evidence="5">3.4.19.12</ecNumber>
    </recommendedName>
</protein>
<dbReference type="OMA" id="NVSCNCI"/>
<dbReference type="AlphaFoldDB" id="A0A1E4RY67"/>
<gene>
    <name evidence="8" type="ORF">CYBJADRAFT_174486</name>
</gene>
<dbReference type="GO" id="GO:0016579">
    <property type="term" value="P:protein deubiquitination"/>
    <property type="evidence" value="ECO:0007669"/>
    <property type="project" value="InterPro"/>
</dbReference>
<dbReference type="EC" id="3.4.19.12" evidence="5"/>
<dbReference type="InterPro" id="IPR001394">
    <property type="entry name" value="Peptidase_C19_UCH"/>
</dbReference>
<dbReference type="GO" id="GO:0005634">
    <property type="term" value="C:nucleus"/>
    <property type="evidence" value="ECO:0007669"/>
    <property type="project" value="TreeGrafter"/>
</dbReference>
<keyword evidence="9" id="KW-1185">Reference proteome</keyword>
<keyword evidence="3" id="KW-0862">Zinc</keyword>
<dbReference type="InterPro" id="IPR018200">
    <property type="entry name" value="USP_CS"/>
</dbReference>
<dbReference type="STRING" id="983966.A0A1E4RY67"/>
<comment type="catalytic activity">
    <reaction evidence="5">
        <text>Thiol-dependent hydrolysis of ester, thioester, amide, peptide and isopeptide bonds formed by the C-terminal Gly of ubiquitin (a 76-residue protein attached to proteins as an intracellular targeting signal).</text>
        <dbReference type="EC" id="3.4.19.12"/>
    </reaction>
</comment>
<dbReference type="Gene3D" id="3.90.70.10">
    <property type="entry name" value="Cysteine proteinases"/>
    <property type="match status" value="1"/>
</dbReference>
<evidence type="ECO:0000313" key="8">
    <source>
        <dbReference type="EMBL" id="ODV72232.1"/>
    </source>
</evidence>
<dbReference type="SUPFAM" id="SSF54001">
    <property type="entry name" value="Cysteine proteinases"/>
    <property type="match status" value="1"/>
</dbReference>
<dbReference type="GO" id="GO:0008270">
    <property type="term" value="F:zinc ion binding"/>
    <property type="evidence" value="ECO:0007669"/>
    <property type="project" value="UniProtKB-KW"/>
</dbReference>
<dbReference type="PANTHER" id="PTHR24006:SF937">
    <property type="entry name" value="UBIQUITIN CARBOXYL-TERMINAL HYDROLASE"/>
    <property type="match status" value="1"/>
</dbReference>
<comment type="similarity">
    <text evidence="5">Belongs to the peptidase C19 family.</text>
</comment>
<feature type="domain" description="UBP-type" evidence="7">
    <location>
        <begin position="68"/>
        <end position="170"/>
    </location>
</feature>
<organism evidence="8 9">
    <name type="scientific">Cyberlindnera jadinii (strain ATCC 18201 / CBS 1600 / BCRC 20928 / JCM 3617 / NBRC 0987 / NRRL Y-1542)</name>
    <name type="common">Torula yeast</name>
    <name type="synonym">Candida utilis</name>
    <dbReference type="NCBI Taxonomy" id="983966"/>
    <lineage>
        <taxon>Eukaryota</taxon>
        <taxon>Fungi</taxon>
        <taxon>Dikarya</taxon>
        <taxon>Ascomycota</taxon>
        <taxon>Saccharomycotina</taxon>
        <taxon>Saccharomycetes</taxon>
        <taxon>Phaffomycetales</taxon>
        <taxon>Phaffomycetaceae</taxon>
        <taxon>Cyberlindnera</taxon>
    </lineage>
</organism>
<dbReference type="PROSITE" id="PS50271">
    <property type="entry name" value="ZF_UBP"/>
    <property type="match status" value="1"/>
</dbReference>
<evidence type="ECO:0000313" key="9">
    <source>
        <dbReference type="Proteomes" id="UP000094389"/>
    </source>
</evidence>
<dbReference type="EMBL" id="KV453936">
    <property type="protein sequence ID" value="ODV72232.1"/>
    <property type="molecule type" value="Genomic_DNA"/>
</dbReference>
<dbReference type="OrthoDB" id="289038at2759"/>
<dbReference type="PROSITE" id="PS50235">
    <property type="entry name" value="USP_3"/>
    <property type="match status" value="1"/>
</dbReference>
<dbReference type="InterPro" id="IPR013083">
    <property type="entry name" value="Znf_RING/FYVE/PHD"/>
</dbReference>
<dbReference type="PANTHER" id="PTHR24006">
    <property type="entry name" value="UBIQUITIN CARBOXYL-TERMINAL HYDROLASE"/>
    <property type="match status" value="1"/>
</dbReference>
<dbReference type="RefSeq" id="XP_020069271.1">
    <property type="nucleotide sequence ID" value="XM_020216588.1"/>
</dbReference>
<dbReference type="GO" id="GO:0004843">
    <property type="term" value="F:cysteine-type deubiquitinase activity"/>
    <property type="evidence" value="ECO:0007669"/>
    <property type="project" value="UniProtKB-UniRule"/>
</dbReference>
<evidence type="ECO:0000259" key="7">
    <source>
        <dbReference type="PROSITE" id="PS50271"/>
    </source>
</evidence>
<evidence type="ECO:0000256" key="5">
    <source>
        <dbReference type="RuleBase" id="RU366025"/>
    </source>
</evidence>
<dbReference type="PROSITE" id="PS00972">
    <property type="entry name" value="USP_1"/>
    <property type="match status" value="1"/>
</dbReference>
<evidence type="ECO:0000256" key="2">
    <source>
        <dbReference type="ARBA" id="ARBA00022771"/>
    </source>
</evidence>
<dbReference type="SUPFAM" id="SSF57850">
    <property type="entry name" value="RING/U-box"/>
    <property type="match status" value="1"/>
</dbReference>
<keyword evidence="5" id="KW-0378">Hydrolase</keyword>
<dbReference type="Pfam" id="PF00443">
    <property type="entry name" value="UCH"/>
    <property type="match status" value="1"/>
</dbReference>